<evidence type="ECO:0000313" key="7">
    <source>
        <dbReference type="EMBL" id="HJH48850.1"/>
    </source>
</evidence>
<dbReference type="Pfam" id="PF14512">
    <property type="entry name" value="TM1586_NiRdase"/>
    <property type="match status" value="1"/>
</dbReference>
<keyword evidence="4" id="KW-0288">FMN</keyword>
<keyword evidence="5" id="KW-0560">Oxidoreductase</keyword>
<accession>A0A9D2VW10</accession>
<dbReference type="RefSeq" id="WP_277239843.1">
    <property type="nucleotide sequence ID" value="NZ_CAWVCY010000076.1"/>
</dbReference>
<dbReference type="AlphaFoldDB" id="A0A9D2VW10"/>
<dbReference type="Gene3D" id="3.40.109.30">
    <property type="entry name" value="putative nitroreductase (tm1586), domain 2"/>
    <property type="match status" value="1"/>
</dbReference>
<proteinExistence type="inferred from homology"/>
<keyword evidence="3" id="KW-0285">Flavoprotein</keyword>
<dbReference type="EMBL" id="DYXE01000010">
    <property type="protein sequence ID" value="HJH48850.1"/>
    <property type="molecule type" value="Genomic_DNA"/>
</dbReference>
<feature type="domain" description="Putative nitroreductase TM1586" evidence="6">
    <location>
        <begin position="2"/>
        <end position="213"/>
    </location>
</feature>
<dbReference type="PANTHER" id="PTHR43673:SF2">
    <property type="entry name" value="NITROREDUCTASE"/>
    <property type="match status" value="1"/>
</dbReference>
<dbReference type="GO" id="GO:0016491">
    <property type="term" value="F:oxidoreductase activity"/>
    <property type="evidence" value="ECO:0007669"/>
    <property type="project" value="UniProtKB-KW"/>
</dbReference>
<evidence type="ECO:0000256" key="4">
    <source>
        <dbReference type="ARBA" id="ARBA00022643"/>
    </source>
</evidence>
<gene>
    <name evidence="7" type="ORF">K8V39_01130</name>
</gene>
<sequence length="221" mass="24529">MDLMEAMKERHSVRQYTDQTLDEEVIRLLTEEIDACNQESGLHIQLVKNEPKAFDGFMAHYGKFSGVTNYIAMVGKKGPALEETCGYYGERLVLKAQQLGLNTCWVAMTYSKVKSAYSVDAGEKLCIVISLGYGKNQGVPHKSKSVDQVAKADGPMPDWFRSGVEASLLAPTAMNQQKYQFTLNGKIVSARAGMGFYSKIDLGIVKYHFELGAGCENFSWI</sequence>
<comment type="caution">
    <text evidence="7">The sequence shown here is derived from an EMBL/GenBank/DDBJ whole genome shotgun (WGS) entry which is preliminary data.</text>
</comment>
<dbReference type="PANTHER" id="PTHR43673">
    <property type="entry name" value="NAD(P)H NITROREDUCTASE YDGI-RELATED"/>
    <property type="match status" value="1"/>
</dbReference>
<dbReference type="Gene3D" id="3.40.109.10">
    <property type="entry name" value="NADH Oxidase"/>
    <property type="match status" value="1"/>
</dbReference>
<reference evidence="7" key="2">
    <citation type="submission" date="2021-09" db="EMBL/GenBank/DDBJ databases">
        <authorList>
            <person name="Gilroy R."/>
        </authorList>
    </citation>
    <scope>NUCLEOTIDE SEQUENCE</scope>
    <source>
        <strain evidence="7">USAMLcec4-12693</strain>
    </source>
</reference>
<evidence type="ECO:0000256" key="5">
    <source>
        <dbReference type="ARBA" id="ARBA00023002"/>
    </source>
</evidence>
<name>A0A9D2VW10_9FIRM</name>
<reference evidence="7" key="1">
    <citation type="journal article" date="2021" name="PeerJ">
        <title>Extensive microbial diversity within the chicken gut microbiome revealed by metagenomics and culture.</title>
        <authorList>
            <person name="Gilroy R."/>
            <person name="Ravi A."/>
            <person name="Getino M."/>
            <person name="Pursley I."/>
            <person name="Horton D.L."/>
            <person name="Alikhan N.F."/>
            <person name="Baker D."/>
            <person name="Gharbi K."/>
            <person name="Hall N."/>
            <person name="Watson M."/>
            <person name="Adriaenssens E.M."/>
            <person name="Foster-Nyarko E."/>
            <person name="Jarju S."/>
            <person name="Secka A."/>
            <person name="Antonio M."/>
            <person name="Oren A."/>
            <person name="Chaudhuri R.R."/>
            <person name="La Ragione R."/>
            <person name="Hildebrand F."/>
            <person name="Pallen M.J."/>
        </authorList>
    </citation>
    <scope>NUCLEOTIDE SEQUENCE</scope>
    <source>
        <strain evidence="7">USAMLcec4-12693</strain>
    </source>
</reference>
<protein>
    <submittedName>
        <fullName evidence="7">Nitroreductase</fullName>
    </submittedName>
</protein>
<dbReference type="SUPFAM" id="SSF55469">
    <property type="entry name" value="FMN-dependent nitroreductase-like"/>
    <property type="match status" value="1"/>
</dbReference>
<organism evidence="7 8">
    <name type="scientific">Merdimonas faecis</name>
    <dbReference type="NCBI Taxonomy" id="1653435"/>
    <lineage>
        <taxon>Bacteria</taxon>
        <taxon>Bacillati</taxon>
        <taxon>Bacillota</taxon>
        <taxon>Clostridia</taxon>
        <taxon>Lachnospirales</taxon>
        <taxon>Lachnospiraceae</taxon>
        <taxon>Merdimonas</taxon>
    </lineage>
</organism>
<evidence type="ECO:0000256" key="2">
    <source>
        <dbReference type="ARBA" id="ARBA00007118"/>
    </source>
</evidence>
<comment type="cofactor">
    <cofactor evidence="1">
        <name>FMN</name>
        <dbReference type="ChEBI" id="CHEBI:58210"/>
    </cofactor>
</comment>
<evidence type="ECO:0000259" key="6">
    <source>
        <dbReference type="Pfam" id="PF14512"/>
    </source>
</evidence>
<evidence type="ECO:0000313" key="8">
    <source>
        <dbReference type="Proteomes" id="UP000813420"/>
    </source>
</evidence>
<dbReference type="Proteomes" id="UP000813420">
    <property type="component" value="Unassembled WGS sequence"/>
</dbReference>
<evidence type="ECO:0000256" key="1">
    <source>
        <dbReference type="ARBA" id="ARBA00001917"/>
    </source>
</evidence>
<comment type="similarity">
    <text evidence="2">Belongs to the nitroreductase family.</text>
</comment>
<dbReference type="InterPro" id="IPR000415">
    <property type="entry name" value="Nitroreductase-like"/>
</dbReference>
<evidence type="ECO:0000256" key="3">
    <source>
        <dbReference type="ARBA" id="ARBA00022630"/>
    </source>
</evidence>
<dbReference type="InterPro" id="IPR029478">
    <property type="entry name" value="TM1586_NiRdase"/>
</dbReference>